<accession>A7TSJ6</accession>
<evidence type="ECO:0000313" key="2">
    <source>
        <dbReference type="Proteomes" id="UP000000267"/>
    </source>
</evidence>
<reference evidence="1 2" key="1">
    <citation type="journal article" date="2007" name="Proc. Natl. Acad. Sci. U.S.A.">
        <title>Independent sorting-out of thousands of duplicated gene pairs in two yeast species descended from a whole-genome duplication.</title>
        <authorList>
            <person name="Scannell D.R."/>
            <person name="Frank A.C."/>
            <person name="Conant G.C."/>
            <person name="Byrne K.P."/>
            <person name="Woolfit M."/>
            <person name="Wolfe K.H."/>
        </authorList>
    </citation>
    <scope>NUCLEOTIDE SEQUENCE [LARGE SCALE GENOMIC DNA]</scope>
    <source>
        <strain evidence="2">ATCC 22028 / DSM 70294 / BCRC 21397 / CBS 2163 / NBRC 10782 / NRRL Y-8283 / UCD 57-17</strain>
    </source>
</reference>
<dbReference type="HOGENOM" id="CLU_062497_0_0_1"/>
<gene>
    <name evidence="1" type="ORF">Kpol_354p2</name>
</gene>
<dbReference type="GO" id="GO:0006914">
    <property type="term" value="P:autophagy"/>
    <property type="evidence" value="ECO:0007669"/>
    <property type="project" value="EnsemblFungi"/>
</dbReference>
<dbReference type="OMA" id="NYYCWNT"/>
<sequence length="376" mass="44079">MVLPDSNELILCKEFYEILVANNEKSTKLTIAPNQQGIDTNYYIAADPTGVEIICFKSTFFKIFKEAHHYLRDSENWHKNPKPIGIFYATIGLLLTTPENKTILNIHEEIFWDELENNSFQLSHIVQNEIILIERLLTASNNKLNKSSSLWSYYKKLYSILKTDNMDSFNISQTILYSGRRHISNYYCWNASRWFFDICEKEVKSNLYLNAKEYCFANVSDCSSWSALSYYICQNQLQNQTNYEEYERILSMHSIKPSGQLKKHFPIICNVETFLDELINFIDKVQLKDWPPFLCLITIFENYKYISSLSIITKWEKELKEFEEKHGVINLVRLHPIIPNALLGDAIMDNLFLHLGSKKRAINSLKRNIKANNKKD</sequence>
<keyword evidence="2" id="KW-1185">Reference proteome</keyword>
<dbReference type="PhylomeDB" id="A7TSJ6"/>
<organism evidence="2">
    <name type="scientific">Vanderwaltozyma polyspora (strain ATCC 22028 / DSM 70294 / BCRC 21397 / CBS 2163 / NBRC 10782 / NRRL Y-8283 / UCD 57-17)</name>
    <name type="common">Kluyveromyces polysporus</name>
    <dbReference type="NCBI Taxonomy" id="436907"/>
    <lineage>
        <taxon>Eukaryota</taxon>
        <taxon>Fungi</taxon>
        <taxon>Dikarya</taxon>
        <taxon>Ascomycota</taxon>
        <taxon>Saccharomycotina</taxon>
        <taxon>Saccharomycetes</taxon>
        <taxon>Saccharomycetales</taxon>
        <taxon>Saccharomycetaceae</taxon>
        <taxon>Vanderwaltozyma</taxon>
    </lineage>
</organism>
<name>A7TSJ6_VANPO</name>
<dbReference type="EMBL" id="DS480514">
    <property type="protein sequence ID" value="EDO14754.1"/>
    <property type="molecule type" value="Genomic_DNA"/>
</dbReference>
<dbReference type="GO" id="GO:0170068">
    <property type="term" value="F:geranylgeranyltransferase type III activity"/>
    <property type="evidence" value="ECO:0007669"/>
    <property type="project" value="EnsemblFungi"/>
</dbReference>
<dbReference type="Proteomes" id="UP000000267">
    <property type="component" value="Unassembled WGS sequence"/>
</dbReference>
<dbReference type="AlphaFoldDB" id="A7TSJ6"/>
<dbReference type="OrthoDB" id="5358702at2759"/>
<dbReference type="FunCoup" id="A7TSJ6">
    <property type="interactions" value="22"/>
</dbReference>
<protein>
    <recommendedName>
        <fullName evidence="3">Protein ECM9</fullName>
    </recommendedName>
</protein>
<dbReference type="KEGG" id="vpo:Kpol_354p2"/>
<dbReference type="GO" id="GO:0006612">
    <property type="term" value="P:protein targeting to membrane"/>
    <property type="evidence" value="ECO:0007669"/>
    <property type="project" value="EnsemblFungi"/>
</dbReference>
<dbReference type="GO" id="GO:0170069">
    <property type="term" value="C:geranylgeranyltransferase-III complex"/>
    <property type="evidence" value="ECO:0007669"/>
    <property type="project" value="EnsemblFungi"/>
</dbReference>
<dbReference type="RefSeq" id="XP_001642612.1">
    <property type="nucleotide sequence ID" value="XM_001642562.1"/>
</dbReference>
<dbReference type="InParanoid" id="A7TSJ6"/>
<dbReference type="GO" id="GO:0031505">
    <property type="term" value="P:fungal-type cell wall organization"/>
    <property type="evidence" value="ECO:0007669"/>
    <property type="project" value="EnsemblFungi"/>
</dbReference>
<dbReference type="GeneID" id="5542779"/>
<proteinExistence type="predicted"/>
<evidence type="ECO:0000313" key="1">
    <source>
        <dbReference type="EMBL" id="EDO14754.1"/>
    </source>
</evidence>
<dbReference type="eggNOG" id="ENOG502RXS6">
    <property type="taxonomic scope" value="Eukaryota"/>
</dbReference>
<evidence type="ECO:0008006" key="3">
    <source>
        <dbReference type="Google" id="ProtNLM"/>
    </source>
</evidence>